<dbReference type="SMART" id="SM00643">
    <property type="entry name" value="C345C"/>
    <property type="match status" value="1"/>
</dbReference>
<keyword evidence="10" id="KW-1185">Reference proteome</keyword>
<feature type="compositionally biased region" description="Basic residues" evidence="7">
    <location>
        <begin position="1409"/>
        <end position="1467"/>
    </location>
</feature>
<dbReference type="GO" id="GO:0005615">
    <property type="term" value="C:extracellular space"/>
    <property type="evidence" value="ECO:0007669"/>
    <property type="project" value="InterPro"/>
</dbReference>
<dbReference type="Pfam" id="PF01759">
    <property type="entry name" value="NTR"/>
    <property type="match status" value="1"/>
</dbReference>
<evidence type="ECO:0000256" key="8">
    <source>
        <dbReference type="SAM" id="SignalP"/>
    </source>
</evidence>
<dbReference type="Gene3D" id="2.60.40.690">
    <property type="entry name" value="Alpha-macroglobulin, receptor-binding domain"/>
    <property type="match status" value="1"/>
</dbReference>
<dbReference type="KEGG" id="aten:116304832"/>
<dbReference type="InterPro" id="IPR011626">
    <property type="entry name" value="Alpha-macroglobulin_TED"/>
</dbReference>
<dbReference type="Pfam" id="PF17791">
    <property type="entry name" value="MG3"/>
    <property type="match status" value="1"/>
</dbReference>
<dbReference type="GO" id="GO:0004866">
    <property type="term" value="F:endopeptidase inhibitor activity"/>
    <property type="evidence" value="ECO:0007669"/>
    <property type="project" value="InterPro"/>
</dbReference>
<name>A0A6P8ITE5_ACTTE</name>
<dbReference type="Pfam" id="PF07677">
    <property type="entry name" value="A2M_recep"/>
    <property type="match status" value="1"/>
</dbReference>
<keyword evidence="5" id="KW-1015">Disulfide bond</keyword>
<dbReference type="InterPro" id="IPR018933">
    <property type="entry name" value="Netrin_module_non-TIMP"/>
</dbReference>
<keyword evidence="2" id="KW-0964">Secreted</keyword>
<dbReference type="SUPFAM" id="SSF50242">
    <property type="entry name" value="TIMP-like"/>
    <property type="match status" value="1"/>
</dbReference>
<evidence type="ECO:0000256" key="5">
    <source>
        <dbReference type="ARBA" id="ARBA00023157"/>
    </source>
</evidence>
<dbReference type="OrthoDB" id="5967075at2759"/>
<dbReference type="InParanoid" id="A0A6P8ITE5"/>
<evidence type="ECO:0000313" key="11">
    <source>
        <dbReference type="RefSeq" id="XP_031570486.1"/>
    </source>
</evidence>
<reference evidence="11" key="1">
    <citation type="submission" date="2025-08" db="UniProtKB">
        <authorList>
            <consortium name="RefSeq"/>
        </authorList>
    </citation>
    <scope>IDENTIFICATION</scope>
</reference>
<dbReference type="SMART" id="SM01359">
    <property type="entry name" value="A2M_N_2"/>
    <property type="match status" value="1"/>
</dbReference>
<dbReference type="SMART" id="SM01360">
    <property type="entry name" value="A2M"/>
    <property type="match status" value="1"/>
</dbReference>
<dbReference type="FunCoup" id="A0A6P8ITE5">
    <property type="interactions" value="685"/>
</dbReference>
<dbReference type="SUPFAM" id="SSF49410">
    <property type="entry name" value="Alpha-macroglobulin receptor domain"/>
    <property type="match status" value="1"/>
</dbReference>
<keyword evidence="4" id="KW-0882">Thioester bond</keyword>
<dbReference type="InterPro" id="IPR036595">
    <property type="entry name" value="A-macroglobulin_rcpt-bd_sf"/>
</dbReference>
<organism evidence="10 11">
    <name type="scientific">Actinia tenebrosa</name>
    <name type="common">Australian red waratah sea anemone</name>
    <dbReference type="NCBI Taxonomy" id="6105"/>
    <lineage>
        <taxon>Eukaryota</taxon>
        <taxon>Metazoa</taxon>
        <taxon>Cnidaria</taxon>
        <taxon>Anthozoa</taxon>
        <taxon>Hexacorallia</taxon>
        <taxon>Actiniaria</taxon>
        <taxon>Actiniidae</taxon>
        <taxon>Actinia</taxon>
    </lineage>
</organism>
<dbReference type="CDD" id="cd02896">
    <property type="entry name" value="complement_C3_C4_C5"/>
    <property type="match status" value="1"/>
</dbReference>
<feature type="region of interest" description="Disordered" evidence="7">
    <location>
        <begin position="1409"/>
        <end position="1479"/>
    </location>
</feature>
<dbReference type="InterPro" id="IPR041425">
    <property type="entry name" value="C3/4/5_MG1"/>
</dbReference>
<dbReference type="Pfam" id="PF01835">
    <property type="entry name" value="MG2"/>
    <property type="match status" value="1"/>
</dbReference>
<keyword evidence="3 8" id="KW-0732">Signal</keyword>
<dbReference type="InterPro" id="IPR018081">
    <property type="entry name" value="Anaphylatoxin_comp_syst"/>
</dbReference>
<dbReference type="InterPro" id="IPR001599">
    <property type="entry name" value="Macroglobln_a2"/>
</dbReference>
<dbReference type="GeneID" id="116304832"/>
<dbReference type="SUPFAM" id="SSF48239">
    <property type="entry name" value="Terpenoid cyclases/Protein prenyltransferases"/>
    <property type="match status" value="1"/>
</dbReference>
<evidence type="ECO:0000256" key="1">
    <source>
        <dbReference type="ARBA" id="ARBA00004613"/>
    </source>
</evidence>
<dbReference type="Gene3D" id="2.60.40.10">
    <property type="entry name" value="Immunoglobulins"/>
    <property type="match status" value="2"/>
</dbReference>
<dbReference type="FunFam" id="2.60.40.1930:FF:000001">
    <property type="entry name" value="CD109 isoform 3"/>
    <property type="match status" value="1"/>
</dbReference>
<dbReference type="PROSITE" id="PS50189">
    <property type="entry name" value="NTR"/>
    <property type="match status" value="1"/>
</dbReference>
<dbReference type="Gene3D" id="2.60.120.1540">
    <property type="match status" value="1"/>
</dbReference>
<dbReference type="Gene3D" id="2.40.50.120">
    <property type="match status" value="1"/>
</dbReference>
<dbReference type="Pfam" id="PF00207">
    <property type="entry name" value="A2M"/>
    <property type="match status" value="1"/>
</dbReference>
<comment type="subcellular location">
    <subcellularLocation>
        <location evidence="1">Secreted</location>
    </subcellularLocation>
</comment>
<dbReference type="InterPro" id="IPR040839">
    <property type="entry name" value="MG4"/>
</dbReference>
<dbReference type="InterPro" id="IPR050473">
    <property type="entry name" value="A2M/Complement_sys"/>
</dbReference>
<evidence type="ECO:0000256" key="3">
    <source>
        <dbReference type="ARBA" id="ARBA00022729"/>
    </source>
</evidence>
<evidence type="ECO:0000256" key="7">
    <source>
        <dbReference type="SAM" id="MobiDB-lite"/>
    </source>
</evidence>
<dbReference type="InterPro" id="IPR002890">
    <property type="entry name" value="MG2"/>
</dbReference>
<dbReference type="InterPro" id="IPR047565">
    <property type="entry name" value="Alpha-macroglob_thiol-ester_cl"/>
</dbReference>
<dbReference type="SMART" id="SM01419">
    <property type="entry name" value="Thiol-ester_cl"/>
    <property type="match status" value="1"/>
</dbReference>
<dbReference type="Proteomes" id="UP000515163">
    <property type="component" value="Unplaced"/>
</dbReference>
<feature type="domain" description="NTR" evidence="9">
    <location>
        <begin position="1612"/>
        <end position="1745"/>
    </location>
</feature>
<proteinExistence type="predicted"/>
<dbReference type="InterPro" id="IPR013783">
    <property type="entry name" value="Ig-like_fold"/>
</dbReference>
<dbReference type="Gene3D" id="2.60.40.1930">
    <property type="match status" value="3"/>
</dbReference>
<dbReference type="InterPro" id="IPR008993">
    <property type="entry name" value="TIMP-like_OB-fold"/>
</dbReference>
<dbReference type="Pfam" id="PF17790">
    <property type="entry name" value="MG1"/>
    <property type="match status" value="1"/>
</dbReference>
<feature type="signal peptide" evidence="8">
    <location>
        <begin position="1"/>
        <end position="23"/>
    </location>
</feature>
<dbReference type="Gene3D" id="1.50.10.20">
    <property type="match status" value="1"/>
</dbReference>
<gene>
    <name evidence="11" type="primary">LOC116304832</name>
</gene>
<dbReference type="Pfam" id="PF07678">
    <property type="entry name" value="TED_complement"/>
    <property type="match status" value="1"/>
</dbReference>
<dbReference type="RefSeq" id="XP_031570486.1">
    <property type="nucleotide sequence ID" value="XM_031714626.1"/>
</dbReference>
<dbReference type="Gene3D" id="2.60.40.1940">
    <property type="match status" value="1"/>
</dbReference>
<protein>
    <submittedName>
        <fullName evidence="11">A.superbus venom factor 1-like</fullName>
    </submittedName>
</protein>
<dbReference type="Gene3D" id="2.20.130.20">
    <property type="match status" value="1"/>
</dbReference>
<dbReference type="SUPFAM" id="SSF47686">
    <property type="entry name" value="Anaphylotoxins (complement system)"/>
    <property type="match status" value="1"/>
</dbReference>
<evidence type="ECO:0000256" key="2">
    <source>
        <dbReference type="ARBA" id="ARBA00022525"/>
    </source>
</evidence>
<dbReference type="Gene3D" id="6.20.50.160">
    <property type="match status" value="1"/>
</dbReference>
<dbReference type="PROSITE" id="PS00477">
    <property type="entry name" value="ALPHA_2_MACROGLOBULIN"/>
    <property type="match status" value="1"/>
</dbReference>
<dbReference type="InterPro" id="IPR019742">
    <property type="entry name" value="MacrogloblnA2_CS"/>
</dbReference>
<dbReference type="PANTHER" id="PTHR11412">
    <property type="entry name" value="MACROGLOBULIN / COMPLEMENT"/>
    <property type="match status" value="1"/>
</dbReference>
<dbReference type="InterPro" id="IPR009048">
    <property type="entry name" value="A-macroglobulin_rcpt-bd"/>
</dbReference>
<sequence length="1748" mass="196247">MGPNVKLKCLLIFLAMGLSLVFCKSPGYIILAPNVFHVGLEETVAVTVTGVTRPVKVKFFLQEFPNRKTNFSHVEGLFASDKSGLLKIKVNPSDIPSHDTEYNQYLYLVATCNDPQLVFHKETKVLLSYRDKIVLVQTDKPIYTPKQTVKFRVMPLDFNLKPSKDKVNILIKNPQGILAQRWTNVSSDTGFITKALHLGDHSLIGNWTIAITYGYLNSQNTTVKFEVKEYVLPRFSLRIIGPSYVLPSAKRIHIAIVSKYTYGKPVIGSVMTRLTLTGKGETEIAFFVNTSKLNDGKVQLKIDTSLLKNHALRPWFPDGRRLRIDADVVEQATGARESAVDSSIYFVKTPFHLSYESTAMYFKPSMPYVIKIDVKYPNKRPASHLTVQISAKGTSDTGKPVNVMQKLNNQIRKHMKGNTDGEGRVEFILDVPRSVKDIEVEVETKDDRLGEANAAVKFRAKAYNSPSKRYLHIRPKKPKGIVGVVSMWDVFQNGNISSLTFMVLSRGRILLQVLTRPKDGVNVVSTFTFTVTKEMSPACRVLAYYVTKDNEVVADSAVMEVEERFPNKVRLTSPGKHAKKERPGMDYLIEVESTPGSRVGLLGVDESVYLLRNKNRLTKKKVFKDVKNLDLGCGVGPGKNNQDVFKNSGLMVITNGMDPPKERTDFGCSAPETKKRRKRSISEQEKKTCCLNGKLFSRASCTMRARFMAMNGASLECREVFLNCCRIAWNEKAPVVDKRQRQVFEQKNGFFGGGNEVDDIQSEQVRKYFPETWIFDEEVTGPDGRMMLPVTLPDTITTWVLQAISISNTSGFAMTSPSRITTFKNFFVSLSLPYSVQRGEQLSVVATIFNYGTEMSHFEVSLSGSREFCSTERPGDKTKPIALSVKANDAKSVTFPIVPIQLGKIPIQVSATRKIYGIEDDVGSDVVQKDLLVVPEGVERRFVHSLVLDPQGVLRDEKPTNQNVTTPAPTLKNARIVQDGQQINTVMLTVPSRAIPGSIKASIYLTGNLIGPVVTNLIKGGLENILRMPMGCGEQNMIFLAPNVYVLEYLTNTRQVTAEVETRAYRFIQQGYQQELGFRRTDKSFSAFGETRPGSTWLTAFVVKVFCAARKFDGIAIDDDLVCDSIKWLLSNQRLDGAFPEVHDLVHKSLLGGVHGDVAMTAFVLTALLECKCSSQNSDVNIRRAVQYLESELASLNKAHVLALTTYSLALAKSTLSSKANQRLFQMSSFDKDQNTRHWDIGGPALNVETAGYALLSQLHLGRLKHGGPIVKWLTEQRNAEGGFVSTQDTCVALQALAKYSEKTAGAQLDLRVSVTPEKDAIWRRTFHVEKSNALILRKVDITPFLGGELFIDSSGTGVGQMQIEILHNVPSSKNETCLFDLRVSVQEEFDGNKVSDDGLFIVGRSTRRAKRALRSRRKKKSKKCKKRKGKRRHCSKPASKKSPKKSNRNKKPKKNKRRNKKKKNQKKKEEKQKTQARAPDSLYVEACTRFRKPGKSGMTIMDIGIFTGFEPDEKSLIELKKNVQPTVDRFEISDRSIVLYISEVFSSKEFCAHFKVNRVFGVGAVQPVPIKVYDYYEPGDSCTKFYSPDVKSELRLGICKGEQCKCTQDGCSSCNIESLDVDHMLKKACRDHEFVFKGEIALVDEDGKGSRSWLNYFIIIQKIFRKLDNSKLKVGDHIEYKKRAGCRCPELRETGEYLFMGQEGNGKQYVLDKKTFVVPWEGKTHDERNMIVAFKARMNRGYTCPLR</sequence>
<evidence type="ECO:0000259" key="9">
    <source>
        <dbReference type="PROSITE" id="PS50189"/>
    </source>
</evidence>
<evidence type="ECO:0000256" key="4">
    <source>
        <dbReference type="ARBA" id="ARBA00022966"/>
    </source>
</evidence>
<feature type="chain" id="PRO_5027863800" evidence="8">
    <location>
        <begin position="24"/>
        <end position="1748"/>
    </location>
</feature>
<dbReference type="InterPro" id="IPR008930">
    <property type="entry name" value="Terpenoid_cyclase/PrenylTrfase"/>
</dbReference>
<dbReference type="PANTHER" id="PTHR11412:SF166">
    <property type="entry name" value="NTR DOMAIN-CONTAINING PROTEIN"/>
    <property type="match status" value="1"/>
</dbReference>
<dbReference type="InterPro" id="IPR001134">
    <property type="entry name" value="Netrin_domain"/>
</dbReference>
<keyword evidence="6" id="KW-0325">Glycoprotein</keyword>
<dbReference type="Pfam" id="PF07703">
    <property type="entry name" value="A2M_BRD"/>
    <property type="match status" value="1"/>
</dbReference>
<dbReference type="Pfam" id="PF17789">
    <property type="entry name" value="MG4"/>
    <property type="match status" value="1"/>
</dbReference>
<dbReference type="InterPro" id="IPR041555">
    <property type="entry name" value="MG3"/>
</dbReference>
<accession>A0A6P8ITE5</accession>
<evidence type="ECO:0000256" key="6">
    <source>
        <dbReference type="ARBA" id="ARBA00023180"/>
    </source>
</evidence>
<evidence type="ECO:0000313" key="10">
    <source>
        <dbReference type="Proteomes" id="UP000515163"/>
    </source>
</evidence>
<dbReference type="SMART" id="SM01361">
    <property type="entry name" value="A2M_recep"/>
    <property type="match status" value="1"/>
</dbReference>
<dbReference type="InterPro" id="IPR011625">
    <property type="entry name" value="A2M_N_BRD"/>
</dbReference>